<name>A0A0F9LDW9_9ZZZZ</name>
<evidence type="ECO:0000313" key="1">
    <source>
        <dbReference type="EMBL" id="KKM91703.1"/>
    </source>
</evidence>
<dbReference type="AlphaFoldDB" id="A0A0F9LDW9"/>
<reference evidence="1" key="1">
    <citation type="journal article" date="2015" name="Nature">
        <title>Complex archaea that bridge the gap between prokaryotes and eukaryotes.</title>
        <authorList>
            <person name="Spang A."/>
            <person name="Saw J.H."/>
            <person name="Jorgensen S.L."/>
            <person name="Zaremba-Niedzwiedzka K."/>
            <person name="Martijn J."/>
            <person name="Lind A.E."/>
            <person name="van Eijk R."/>
            <person name="Schleper C."/>
            <person name="Guy L."/>
            <person name="Ettema T.J."/>
        </authorList>
    </citation>
    <scope>NUCLEOTIDE SEQUENCE</scope>
</reference>
<accession>A0A0F9LDW9</accession>
<protein>
    <submittedName>
        <fullName evidence="1">Uncharacterized protein</fullName>
    </submittedName>
</protein>
<organism evidence="1">
    <name type="scientific">marine sediment metagenome</name>
    <dbReference type="NCBI Taxonomy" id="412755"/>
    <lineage>
        <taxon>unclassified sequences</taxon>
        <taxon>metagenomes</taxon>
        <taxon>ecological metagenomes</taxon>
    </lineage>
</organism>
<dbReference type="EMBL" id="LAZR01006496">
    <property type="protein sequence ID" value="KKM91703.1"/>
    <property type="molecule type" value="Genomic_DNA"/>
</dbReference>
<comment type="caution">
    <text evidence="1">The sequence shown here is derived from an EMBL/GenBank/DDBJ whole genome shotgun (WGS) entry which is preliminary data.</text>
</comment>
<sequence length="82" mass="9778">MTNWLYKIGVYKILYYVGRGICWTTQWVCKFGSTLKWLWLGRQLQELITETLADLSKGCFQKAFELPEYEISRLYDKENNGK</sequence>
<proteinExistence type="predicted"/>
<gene>
    <name evidence="1" type="ORF">LCGC14_1225760</name>
</gene>